<dbReference type="PIRSF" id="PIRSF005813">
    <property type="entry name" value="MSH2"/>
    <property type="match status" value="1"/>
</dbReference>
<dbReference type="GO" id="GO:0005694">
    <property type="term" value="C:chromosome"/>
    <property type="evidence" value="ECO:0007669"/>
    <property type="project" value="UniProtKB-SubCell"/>
</dbReference>
<dbReference type="InterPro" id="IPR027417">
    <property type="entry name" value="P-loop_NTPase"/>
</dbReference>
<dbReference type="Pfam" id="PF00488">
    <property type="entry name" value="MutS_V"/>
    <property type="match status" value="1"/>
</dbReference>
<dbReference type="InterPro" id="IPR000432">
    <property type="entry name" value="DNA_mismatch_repair_MutS_C"/>
</dbReference>
<dbReference type="GO" id="GO:0140664">
    <property type="term" value="F:ATP-dependent DNA damage sensor activity"/>
    <property type="evidence" value="ECO:0007669"/>
    <property type="project" value="InterPro"/>
</dbReference>
<evidence type="ECO:0000256" key="5">
    <source>
        <dbReference type="ARBA" id="ARBA00022741"/>
    </source>
</evidence>
<dbReference type="AlphaFoldDB" id="A0AAD5XP37"/>
<accession>A0AAD5XP37</accession>
<dbReference type="InterPro" id="IPR007696">
    <property type="entry name" value="DNA_mismatch_repair_MutS_core"/>
</dbReference>
<feature type="domain" description="DNA mismatch repair proteins mutS family" evidence="13">
    <location>
        <begin position="682"/>
        <end position="698"/>
    </location>
</feature>
<dbReference type="SUPFAM" id="SSF52540">
    <property type="entry name" value="P-loop containing nucleoside triphosphate hydrolases"/>
    <property type="match status" value="1"/>
</dbReference>
<dbReference type="InterPro" id="IPR045076">
    <property type="entry name" value="MutS"/>
</dbReference>
<dbReference type="Pfam" id="PF05192">
    <property type="entry name" value="MutS_III"/>
    <property type="match status" value="1"/>
</dbReference>
<evidence type="ECO:0000256" key="11">
    <source>
        <dbReference type="ARBA" id="ARBA00077470"/>
    </source>
</evidence>
<dbReference type="GO" id="GO:0005524">
    <property type="term" value="F:ATP binding"/>
    <property type="evidence" value="ECO:0007669"/>
    <property type="project" value="UniProtKB-KW"/>
</dbReference>
<dbReference type="PROSITE" id="PS00486">
    <property type="entry name" value="DNA_MISMATCH_REPAIR_2"/>
    <property type="match status" value="1"/>
</dbReference>
<keyword evidence="9" id="KW-0469">Meiosis</keyword>
<reference evidence="14" key="1">
    <citation type="submission" date="2020-05" db="EMBL/GenBank/DDBJ databases">
        <title>Phylogenomic resolution of chytrid fungi.</title>
        <authorList>
            <person name="Stajich J.E."/>
            <person name="Amses K."/>
            <person name="Simmons R."/>
            <person name="Seto K."/>
            <person name="Myers J."/>
            <person name="Bonds A."/>
            <person name="Quandt C.A."/>
            <person name="Barry K."/>
            <person name="Liu P."/>
            <person name="Grigoriev I."/>
            <person name="Longcore J.E."/>
            <person name="James T.Y."/>
        </authorList>
    </citation>
    <scope>NUCLEOTIDE SEQUENCE</scope>
    <source>
        <strain evidence="14">JEL0379</strain>
    </source>
</reference>
<dbReference type="FunFam" id="3.40.50.300:FF:001067">
    <property type="entry name" value="DNA mismatch repair protein MSH5"/>
    <property type="match status" value="1"/>
</dbReference>
<dbReference type="PANTHER" id="PTHR11361">
    <property type="entry name" value="DNA MISMATCH REPAIR PROTEIN MUTS FAMILY MEMBER"/>
    <property type="match status" value="1"/>
</dbReference>
<keyword evidence="8" id="KW-0539">Nucleus</keyword>
<keyword evidence="6" id="KW-0067">ATP-binding</keyword>
<dbReference type="Gene3D" id="1.10.1420.10">
    <property type="match status" value="1"/>
</dbReference>
<evidence type="ECO:0000313" key="15">
    <source>
        <dbReference type="Proteomes" id="UP001212152"/>
    </source>
</evidence>
<evidence type="ECO:0000256" key="7">
    <source>
        <dbReference type="ARBA" id="ARBA00023125"/>
    </source>
</evidence>
<evidence type="ECO:0000256" key="1">
    <source>
        <dbReference type="ARBA" id="ARBA00004123"/>
    </source>
</evidence>
<dbReference type="SMART" id="SM00534">
    <property type="entry name" value="MUTSac"/>
    <property type="match status" value="1"/>
</dbReference>
<gene>
    <name evidence="14" type="primary">MSH5</name>
    <name evidence="14" type="ORF">HDU87_008707</name>
</gene>
<dbReference type="GO" id="GO:0030983">
    <property type="term" value="F:mismatched DNA binding"/>
    <property type="evidence" value="ECO:0007669"/>
    <property type="project" value="InterPro"/>
</dbReference>
<dbReference type="SUPFAM" id="SSF48334">
    <property type="entry name" value="DNA repair protein MutS, domain III"/>
    <property type="match status" value="1"/>
</dbReference>
<feature type="region of interest" description="Disordered" evidence="12">
    <location>
        <begin position="1"/>
        <end position="26"/>
    </location>
</feature>
<comment type="subcellular location">
    <subcellularLocation>
        <location evidence="2">Chromosome</location>
    </subcellularLocation>
    <subcellularLocation>
        <location evidence="1">Nucleus</location>
    </subcellularLocation>
</comment>
<dbReference type="GO" id="GO:0051026">
    <property type="term" value="P:chiasma assembly"/>
    <property type="evidence" value="ECO:0007669"/>
    <property type="project" value="UniProtKB-ARBA"/>
</dbReference>
<proteinExistence type="inferred from homology"/>
<evidence type="ECO:0000256" key="2">
    <source>
        <dbReference type="ARBA" id="ARBA00004286"/>
    </source>
</evidence>
<keyword evidence="7" id="KW-0238">DNA-binding</keyword>
<dbReference type="PANTHER" id="PTHR11361:SF20">
    <property type="entry name" value="MUTS PROTEIN HOMOLOG 5"/>
    <property type="match status" value="1"/>
</dbReference>
<evidence type="ECO:0000256" key="6">
    <source>
        <dbReference type="ARBA" id="ARBA00022840"/>
    </source>
</evidence>
<evidence type="ECO:0000256" key="8">
    <source>
        <dbReference type="ARBA" id="ARBA00023242"/>
    </source>
</evidence>
<feature type="compositionally biased region" description="Polar residues" evidence="12">
    <location>
        <begin position="1"/>
        <end position="22"/>
    </location>
</feature>
<keyword evidence="4" id="KW-0158">Chromosome</keyword>
<keyword evidence="5" id="KW-0547">Nucleotide-binding</keyword>
<dbReference type="GO" id="GO:0006298">
    <property type="term" value="P:mismatch repair"/>
    <property type="evidence" value="ECO:0007669"/>
    <property type="project" value="InterPro"/>
</dbReference>
<evidence type="ECO:0000256" key="9">
    <source>
        <dbReference type="ARBA" id="ARBA00023254"/>
    </source>
</evidence>
<dbReference type="CDD" id="cd03281">
    <property type="entry name" value="ABC_MSH5_euk"/>
    <property type="match status" value="1"/>
</dbReference>
<evidence type="ECO:0000256" key="4">
    <source>
        <dbReference type="ARBA" id="ARBA00022454"/>
    </source>
</evidence>
<dbReference type="InterPro" id="IPR036187">
    <property type="entry name" value="DNA_mismatch_repair_MutS_sf"/>
</dbReference>
<dbReference type="Proteomes" id="UP001212152">
    <property type="component" value="Unassembled WGS sequence"/>
</dbReference>
<dbReference type="GO" id="GO:0005634">
    <property type="term" value="C:nucleus"/>
    <property type="evidence" value="ECO:0007669"/>
    <property type="project" value="UniProtKB-SubCell"/>
</dbReference>
<evidence type="ECO:0000313" key="14">
    <source>
        <dbReference type="EMBL" id="KAJ3170822.1"/>
    </source>
</evidence>
<dbReference type="InterPro" id="IPR011184">
    <property type="entry name" value="DNA_mismatch_repair_Msh2"/>
</dbReference>
<dbReference type="Gene3D" id="3.40.50.300">
    <property type="entry name" value="P-loop containing nucleotide triphosphate hydrolases"/>
    <property type="match status" value="1"/>
</dbReference>
<comment type="similarity">
    <text evidence="3">Belongs to the DNA mismatch repair MutS family.</text>
</comment>
<evidence type="ECO:0000256" key="12">
    <source>
        <dbReference type="SAM" id="MobiDB-lite"/>
    </source>
</evidence>
<name>A0AAD5XP37_9FUNG</name>
<protein>
    <recommendedName>
        <fullName evidence="10">DNA mismatch repair protein MSH5</fullName>
    </recommendedName>
    <alternativeName>
        <fullName evidence="11">MutS protein homolog 5</fullName>
    </alternativeName>
</protein>
<evidence type="ECO:0000256" key="3">
    <source>
        <dbReference type="ARBA" id="ARBA00006271"/>
    </source>
</evidence>
<evidence type="ECO:0000259" key="13">
    <source>
        <dbReference type="PROSITE" id="PS00486"/>
    </source>
</evidence>
<dbReference type="EMBL" id="JADGJQ010000093">
    <property type="protein sequence ID" value="KAJ3170822.1"/>
    <property type="molecule type" value="Genomic_DNA"/>
</dbReference>
<keyword evidence="15" id="KW-1185">Reference proteome</keyword>
<sequence length="870" mass="97521">MVTPTQSKLETPDFESQASTRRGVSPAVEWQRTLDPRRVRFNRSDASSLVSGSEHRGVDGDADTIVMAVTYKNRKVGAAYYNVETSKLYLMQDMEDDHHLEIIRLLKFQVAPFVIITSARSDDQLMSVTNEQAEALPPFEVEVRPSTDFLYQGARSRLLSLRIGSDTLTTHARSAQNSKTEMLCHLESVVSLENREMVGCAGALLNYITKAKLTGAIMENDNMEVSSVEHFSLNQFMHINADAMWSLQIFQDAAHPNIHSKRSKEGLSLYGILNHTKTPLGRVLLKQWMMRPCMDIAVIEERHAAVGFFLRPEIRYETDQLRACMTHIKNIPRIMARMKTNITIPEWEVLLKFAFHALKIRATIHDFGAHYEIPLFQRVAETFTGDELKQIGHIITNMVDFDSSLNEARFVVKPHVDDELDEMKRTYHGLDELLVCKTPPLEVLPAWDSHSDTIKVFVQLGYLITVPLREGMTEQKDFDIDGMIFQFCTTNTVYYKSDRMFELDETIGDIHSIIVDREIELMQRLQETVLAYRAPLVQIAEVCAELDCILSLAEAARKYDYTRPEMTEESVLEIVKGRHPLQELSADVFVPNDTSMGPSGPRMILLTGANSSGKSVYLKQIALITLMAQIGSFVPAEHAVVGITDKILTRIHTRESVSRRQSSFMIDLNQVSNAMKSAGERSLVLLDEFGKGTDLADGIGLYGAVLEHFAAAGEACPRVATATHFHEIHTHNLLRIAPSVLFECTMQIMESDGRDDGLTFLYRVMPGRSTLSWGVHCAALAGIPALVLRRGQEASDKLAKGEPLLRDSDSRDRAVQATCDEVAAVFLRMQLGDHRGGDSLDGLWRAVDGAGEAFDAVQRCGSWSAVRSYY</sequence>
<organism evidence="14 15">
    <name type="scientific">Geranomyces variabilis</name>
    <dbReference type="NCBI Taxonomy" id="109894"/>
    <lineage>
        <taxon>Eukaryota</taxon>
        <taxon>Fungi</taxon>
        <taxon>Fungi incertae sedis</taxon>
        <taxon>Chytridiomycota</taxon>
        <taxon>Chytridiomycota incertae sedis</taxon>
        <taxon>Chytridiomycetes</taxon>
        <taxon>Spizellomycetales</taxon>
        <taxon>Powellomycetaceae</taxon>
        <taxon>Geranomyces</taxon>
    </lineage>
</organism>
<evidence type="ECO:0000256" key="10">
    <source>
        <dbReference type="ARBA" id="ARBA00073549"/>
    </source>
</evidence>
<comment type="caution">
    <text evidence="14">The sequence shown here is derived from an EMBL/GenBank/DDBJ whole genome shotgun (WGS) entry which is preliminary data.</text>
</comment>
<dbReference type="SMART" id="SM00533">
    <property type="entry name" value="MUTSd"/>
    <property type="match status" value="1"/>
</dbReference>